<sequence length="185" mass="18963">MGVPLADARVQEALRILREAGRLDLIQGELGAPSRPPRRASGGVAAAVLACSESRGAASRQLVSRMGGGRLRAWGEGRRAGARSLGDRRVVARGSPKRRSAAGRAHLSGEGAPAAAVNRRGRVLSGRGPALEIAAQTAAAGGRSVAPPGRVSAPMSPRMGKEVGHFRLCRKEGPSLRGGFGGGNR</sequence>
<feature type="region of interest" description="Disordered" evidence="1">
    <location>
        <begin position="91"/>
        <end position="114"/>
    </location>
</feature>
<protein>
    <submittedName>
        <fullName evidence="2">Uncharacterized protein</fullName>
    </submittedName>
</protein>
<gene>
    <name evidence="2" type="ORF">NDU88_001762</name>
</gene>
<dbReference type="AlphaFoldDB" id="A0AAV7VCN2"/>
<evidence type="ECO:0000313" key="3">
    <source>
        <dbReference type="Proteomes" id="UP001066276"/>
    </source>
</evidence>
<evidence type="ECO:0000313" key="2">
    <source>
        <dbReference type="EMBL" id="KAJ1197918.1"/>
    </source>
</evidence>
<reference evidence="2" key="1">
    <citation type="journal article" date="2022" name="bioRxiv">
        <title>Sequencing and chromosome-scale assembly of the giantPleurodeles waltlgenome.</title>
        <authorList>
            <person name="Brown T."/>
            <person name="Elewa A."/>
            <person name="Iarovenko S."/>
            <person name="Subramanian E."/>
            <person name="Araus A.J."/>
            <person name="Petzold A."/>
            <person name="Susuki M."/>
            <person name="Suzuki K.-i.T."/>
            <person name="Hayashi T."/>
            <person name="Toyoda A."/>
            <person name="Oliveira C."/>
            <person name="Osipova E."/>
            <person name="Leigh N.D."/>
            <person name="Simon A."/>
            <person name="Yun M.H."/>
        </authorList>
    </citation>
    <scope>NUCLEOTIDE SEQUENCE</scope>
    <source>
        <strain evidence="2">20211129_DDA</strain>
        <tissue evidence="2">Liver</tissue>
    </source>
</reference>
<evidence type="ECO:0000256" key="1">
    <source>
        <dbReference type="SAM" id="MobiDB-lite"/>
    </source>
</evidence>
<keyword evidence="3" id="KW-1185">Reference proteome</keyword>
<proteinExistence type="predicted"/>
<dbReference type="EMBL" id="JANPWB010000003">
    <property type="protein sequence ID" value="KAJ1197918.1"/>
    <property type="molecule type" value="Genomic_DNA"/>
</dbReference>
<comment type="caution">
    <text evidence="2">The sequence shown here is derived from an EMBL/GenBank/DDBJ whole genome shotgun (WGS) entry which is preliminary data.</text>
</comment>
<organism evidence="2 3">
    <name type="scientific">Pleurodeles waltl</name>
    <name type="common">Iberian ribbed newt</name>
    <dbReference type="NCBI Taxonomy" id="8319"/>
    <lineage>
        <taxon>Eukaryota</taxon>
        <taxon>Metazoa</taxon>
        <taxon>Chordata</taxon>
        <taxon>Craniata</taxon>
        <taxon>Vertebrata</taxon>
        <taxon>Euteleostomi</taxon>
        <taxon>Amphibia</taxon>
        <taxon>Batrachia</taxon>
        <taxon>Caudata</taxon>
        <taxon>Salamandroidea</taxon>
        <taxon>Salamandridae</taxon>
        <taxon>Pleurodelinae</taxon>
        <taxon>Pleurodeles</taxon>
    </lineage>
</organism>
<feature type="region of interest" description="Disordered" evidence="1">
    <location>
        <begin position="139"/>
        <end position="165"/>
    </location>
</feature>
<accession>A0AAV7VCN2</accession>
<dbReference type="Proteomes" id="UP001066276">
    <property type="component" value="Chromosome 2_1"/>
</dbReference>
<name>A0AAV7VCN2_PLEWA</name>